<dbReference type="EMBL" id="JACSRA010000015">
    <property type="protein sequence ID" value="MBD7911805.1"/>
    <property type="molecule type" value="Genomic_DNA"/>
</dbReference>
<feature type="compositionally biased region" description="Basic and acidic residues" evidence="1">
    <location>
        <begin position="48"/>
        <end position="66"/>
    </location>
</feature>
<evidence type="ECO:0000313" key="4">
    <source>
        <dbReference type="Proteomes" id="UP000627781"/>
    </source>
</evidence>
<comment type="caution">
    <text evidence="3">The sequence shown here is derived from an EMBL/GenBank/DDBJ whole genome shotgun (WGS) entry which is preliminary data.</text>
</comment>
<reference evidence="3 4" key="1">
    <citation type="submission" date="2020-08" db="EMBL/GenBank/DDBJ databases">
        <title>A Genomic Blueprint of the Chicken Gut Microbiome.</title>
        <authorList>
            <person name="Gilroy R."/>
            <person name="Ravi A."/>
            <person name="Getino M."/>
            <person name="Pursley I."/>
            <person name="Horton D.L."/>
            <person name="Alikhan N.-F."/>
            <person name="Baker D."/>
            <person name="Gharbi K."/>
            <person name="Hall N."/>
            <person name="Watson M."/>
            <person name="Adriaenssens E.M."/>
            <person name="Foster-Nyarko E."/>
            <person name="Jarju S."/>
            <person name="Secka A."/>
            <person name="Antonio M."/>
            <person name="Oren A."/>
            <person name="Chaudhuri R."/>
            <person name="La Ragione R.M."/>
            <person name="Hildebrand F."/>
            <person name="Pallen M.J."/>
        </authorList>
    </citation>
    <scope>NUCLEOTIDE SEQUENCE [LARGE SCALE GENOMIC DNA]</scope>
    <source>
        <strain evidence="3 4">Sa3CVN1</strain>
    </source>
</reference>
<gene>
    <name evidence="3" type="ORF">H9661_10585</name>
</gene>
<dbReference type="InterPro" id="IPR013830">
    <property type="entry name" value="SGNH_hydro"/>
</dbReference>
<feature type="domain" description="SGNH hydrolase-type esterase" evidence="2">
    <location>
        <begin position="90"/>
        <end position="250"/>
    </location>
</feature>
<dbReference type="CDD" id="cd00229">
    <property type="entry name" value="SGNH_hydrolase"/>
    <property type="match status" value="1"/>
</dbReference>
<dbReference type="Proteomes" id="UP000627781">
    <property type="component" value="Unassembled WGS sequence"/>
</dbReference>
<proteinExistence type="predicted"/>
<keyword evidence="4" id="KW-1185">Reference proteome</keyword>
<evidence type="ECO:0000256" key="1">
    <source>
        <dbReference type="SAM" id="MobiDB-lite"/>
    </source>
</evidence>
<evidence type="ECO:0000313" key="3">
    <source>
        <dbReference type="EMBL" id="MBD7911805.1"/>
    </source>
</evidence>
<dbReference type="InterPro" id="IPR036514">
    <property type="entry name" value="SGNH_hydro_sf"/>
</dbReference>
<sequence>MNNSKKGLITISALALILVFVLAAGIIKDRKLNSINKEEYVASLTNSSKEESKNTKEVKAQEPPVEDKSTKSLDFYGKLKEKQPVRVLILGDGLAMSQGRNSDNGIWDQGVASLIQNTYGSKVELKSLAQSGASTTVGVNVAKNNDISNYDLVITCFGHNDNSTLVNPSQSKTNYGNILAEIKSKSPKATIIPVLPSTLALDNTYRLTIQKLAAENNLTCADMKKAFTESASQESTLLNGSLPNDKGYQIYTQTVGNIIKAGVK</sequence>
<dbReference type="GO" id="GO:0016787">
    <property type="term" value="F:hydrolase activity"/>
    <property type="evidence" value="ECO:0007669"/>
    <property type="project" value="UniProtKB-KW"/>
</dbReference>
<feature type="region of interest" description="Disordered" evidence="1">
    <location>
        <begin position="44"/>
        <end position="66"/>
    </location>
</feature>
<dbReference type="RefSeq" id="WP_191768720.1">
    <property type="nucleotide sequence ID" value="NZ_JACSRA010000015.1"/>
</dbReference>
<name>A0ABR8PUE9_9CLOT</name>
<organism evidence="3 4">
    <name type="scientific">Clostridium cibarium</name>
    <dbReference type="NCBI Taxonomy" id="2762247"/>
    <lineage>
        <taxon>Bacteria</taxon>
        <taxon>Bacillati</taxon>
        <taxon>Bacillota</taxon>
        <taxon>Clostridia</taxon>
        <taxon>Eubacteriales</taxon>
        <taxon>Clostridiaceae</taxon>
        <taxon>Clostridium</taxon>
    </lineage>
</organism>
<dbReference type="Gene3D" id="3.40.50.1110">
    <property type="entry name" value="SGNH hydrolase"/>
    <property type="match status" value="1"/>
</dbReference>
<accession>A0ABR8PUE9</accession>
<keyword evidence="3" id="KW-0378">Hydrolase</keyword>
<evidence type="ECO:0000259" key="2">
    <source>
        <dbReference type="Pfam" id="PF13472"/>
    </source>
</evidence>
<dbReference type="SUPFAM" id="SSF52266">
    <property type="entry name" value="SGNH hydrolase"/>
    <property type="match status" value="1"/>
</dbReference>
<protein>
    <submittedName>
        <fullName evidence="3">SGNH/GDSL hydrolase family protein</fullName>
    </submittedName>
</protein>
<dbReference type="Pfam" id="PF13472">
    <property type="entry name" value="Lipase_GDSL_2"/>
    <property type="match status" value="1"/>
</dbReference>